<dbReference type="EMBL" id="BPLF01000001">
    <property type="protein sequence ID" value="GIX61851.1"/>
    <property type="molecule type" value="Genomic_DNA"/>
</dbReference>
<sequence>MTLRQVSTAAVVCGPAANARGAHLVDALATLGDLGVKDEPSGEQRPADETLGAPVAVDLQRAGQRLGRYDERSGLLEHGGGAVHVHELKGLHSGERRVSGRGRVRRGALQRKETIGHLVARGHGRRNSAIGEEVAVVVVDDLRAVGDERRHPRSRDAPRSVQNIEHGDVALNSLAALIQTLNQEKVRLLLEQRVRRGDADAERLAAAQEGGKQQVLVAEVETVKSAAADDVVEQQELLSSGFNAGSVNSQAVDVAELAENLAVTVALRASLAQGAAGHGSVAIDARAVRKGHVMRGAMCEKEVVHRLCFTARRGCSRRAGCGVRAVGVRFTRREVTRLGKFAVSV</sequence>
<comment type="caution">
    <text evidence="1">The sequence shown here is derived from an EMBL/GenBank/DDBJ whole genome shotgun (WGS) entry which is preliminary data.</text>
</comment>
<keyword evidence="2" id="KW-1185">Reference proteome</keyword>
<organism evidence="1 2">
    <name type="scientific">Babesia caballi</name>
    <dbReference type="NCBI Taxonomy" id="5871"/>
    <lineage>
        <taxon>Eukaryota</taxon>
        <taxon>Sar</taxon>
        <taxon>Alveolata</taxon>
        <taxon>Apicomplexa</taxon>
        <taxon>Aconoidasida</taxon>
        <taxon>Piroplasmida</taxon>
        <taxon>Babesiidae</taxon>
        <taxon>Babesia</taxon>
    </lineage>
</organism>
<reference evidence="1 2" key="1">
    <citation type="submission" date="2021-06" db="EMBL/GenBank/DDBJ databases">
        <title>Genome sequence of Babesia caballi.</title>
        <authorList>
            <person name="Yamagishi J."/>
            <person name="Kidaka T."/>
            <person name="Ochi A."/>
        </authorList>
    </citation>
    <scope>NUCLEOTIDE SEQUENCE [LARGE SCALE GENOMIC DNA]</scope>
    <source>
        <strain evidence="1">USDA-D6B2</strain>
    </source>
</reference>
<accession>A0AAV4LPU3</accession>
<protein>
    <submittedName>
        <fullName evidence="1">Transcriptional antiterminator RfaH</fullName>
    </submittedName>
</protein>
<evidence type="ECO:0000313" key="1">
    <source>
        <dbReference type="EMBL" id="GIX61851.1"/>
    </source>
</evidence>
<name>A0AAV4LPU3_BABCB</name>
<dbReference type="GeneID" id="94193334"/>
<dbReference type="AlphaFoldDB" id="A0AAV4LPU3"/>
<dbReference type="Proteomes" id="UP001497744">
    <property type="component" value="Unassembled WGS sequence"/>
</dbReference>
<evidence type="ECO:0000313" key="2">
    <source>
        <dbReference type="Proteomes" id="UP001497744"/>
    </source>
</evidence>
<dbReference type="RefSeq" id="XP_067713922.1">
    <property type="nucleotide sequence ID" value="XM_067857821.1"/>
</dbReference>
<gene>
    <name evidence="1" type="ORF">BcabD6B2_12860</name>
</gene>
<proteinExistence type="predicted"/>